<dbReference type="Pfam" id="PF00205">
    <property type="entry name" value="TPP_enzyme_M"/>
    <property type="match status" value="1"/>
</dbReference>
<dbReference type="InterPro" id="IPR012846">
    <property type="entry name" value="Acetolactate_synth_lsu"/>
</dbReference>
<dbReference type="InterPro" id="IPR041679">
    <property type="entry name" value="DNA2/NAM7-like_C"/>
</dbReference>
<protein>
    <recommendedName>
        <fullName evidence="5 19">Acetolactate synthase</fullName>
        <ecNumber evidence="5 19">2.2.1.6</ecNumber>
    </recommendedName>
</protein>
<keyword evidence="11" id="KW-0378">Hydrolase</keyword>
<dbReference type="PROSITE" id="PS51981">
    <property type="entry name" value="ZF_RZ"/>
    <property type="match status" value="1"/>
</dbReference>
<dbReference type="Gene3D" id="3.40.50.300">
    <property type="entry name" value="P-loop containing nucleotide triphosphate hydrolases"/>
    <property type="match status" value="2"/>
</dbReference>
<evidence type="ECO:0000256" key="5">
    <source>
        <dbReference type="ARBA" id="ARBA00013145"/>
    </source>
</evidence>
<evidence type="ECO:0000256" key="19">
    <source>
        <dbReference type="RuleBase" id="RU003591"/>
    </source>
</evidence>
<dbReference type="Pfam" id="PF13087">
    <property type="entry name" value="AAA_12"/>
    <property type="match status" value="1"/>
</dbReference>
<feature type="domain" description="C3H1-type" evidence="21">
    <location>
        <begin position="691"/>
        <end position="716"/>
    </location>
</feature>
<comment type="subcellular location">
    <subcellularLocation>
        <location evidence="1">Cytoplasm</location>
    </subcellularLocation>
</comment>
<dbReference type="PROSITE" id="PS50103">
    <property type="entry name" value="ZF_C3H1"/>
    <property type="match status" value="1"/>
</dbReference>
<dbReference type="GO" id="GO:0000287">
    <property type="term" value="F:magnesium ion binding"/>
    <property type="evidence" value="ECO:0007669"/>
    <property type="project" value="UniProtKB-UniRule"/>
</dbReference>
<dbReference type="InterPro" id="IPR041677">
    <property type="entry name" value="DNA2/NAM7_AAA_11"/>
</dbReference>
<keyword evidence="12 18" id="KW-0862">Zinc</keyword>
<keyword evidence="9 18" id="KW-0479">Metal-binding</keyword>
<dbReference type="Pfam" id="PF13086">
    <property type="entry name" value="AAA_11"/>
    <property type="match status" value="1"/>
</dbReference>
<dbReference type="InterPro" id="IPR046439">
    <property type="entry name" value="ZF_RZ_dom"/>
</dbReference>
<comment type="pathway">
    <text evidence="2 19">Amino-acid biosynthesis; L-isoleucine biosynthesis; L-isoleucine from 2-oxobutanoate: step 1/4.</text>
</comment>
<keyword evidence="11" id="KW-0347">Helicase</keyword>
<dbReference type="NCBIfam" id="TIGR00118">
    <property type="entry name" value="acolac_lg"/>
    <property type="match status" value="1"/>
</dbReference>
<evidence type="ECO:0000256" key="10">
    <source>
        <dbReference type="ARBA" id="ARBA00022771"/>
    </source>
</evidence>
<keyword evidence="17 19" id="KW-0100">Branched-chain amino acid biosynthesis</keyword>
<dbReference type="UniPathway" id="UPA00047">
    <property type="reaction ID" value="UER00055"/>
</dbReference>
<dbReference type="STRING" id="60172.A0A1V6QX90"/>
<evidence type="ECO:0000256" key="8">
    <source>
        <dbReference type="ARBA" id="ARBA00022679"/>
    </source>
</evidence>
<dbReference type="GO" id="GO:0009097">
    <property type="term" value="P:isoleucine biosynthetic process"/>
    <property type="evidence" value="ECO:0007669"/>
    <property type="project" value="UniProtKB-UniPathway"/>
</dbReference>
<dbReference type="GO" id="GO:0050660">
    <property type="term" value="F:flavin adenine dinucleotide binding"/>
    <property type="evidence" value="ECO:0007669"/>
    <property type="project" value="InterPro"/>
</dbReference>
<evidence type="ECO:0000313" key="23">
    <source>
        <dbReference type="EMBL" id="OQD93798.1"/>
    </source>
</evidence>
<feature type="compositionally biased region" description="Polar residues" evidence="20">
    <location>
        <begin position="38"/>
        <end position="56"/>
    </location>
</feature>
<dbReference type="PANTHER" id="PTHR18968:SF13">
    <property type="entry name" value="ACETOLACTATE SYNTHASE CATALYTIC SUBUNIT, MITOCHONDRIAL"/>
    <property type="match status" value="1"/>
</dbReference>
<keyword evidence="24" id="KW-1185">Reference proteome</keyword>
<dbReference type="GO" id="GO:0009099">
    <property type="term" value="P:L-valine biosynthetic process"/>
    <property type="evidence" value="ECO:0007669"/>
    <property type="project" value="UniProtKB-UniPathway"/>
</dbReference>
<evidence type="ECO:0000256" key="20">
    <source>
        <dbReference type="SAM" id="MobiDB-lite"/>
    </source>
</evidence>
<comment type="pathway">
    <text evidence="3 19">Amino-acid biosynthesis; L-valine biosynthesis; L-valine from pyruvate: step 1/4.</text>
</comment>
<evidence type="ECO:0000313" key="24">
    <source>
        <dbReference type="Proteomes" id="UP000191612"/>
    </source>
</evidence>
<comment type="cofactor">
    <cofactor evidence="19">
        <name>thiamine diphosphate</name>
        <dbReference type="ChEBI" id="CHEBI:58937"/>
    </cofactor>
    <text evidence="19">Binds 1 thiamine pyrophosphate per subunit.</text>
</comment>
<dbReference type="UniPathway" id="UPA00049">
    <property type="reaction ID" value="UER00059"/>
</dbReference>
<dbReference type="Pfam" id="PF02775">
    <property type="entry name" value="TPP_enzyme_C"/>
    <property type="match status" value="1"/>
</dbReference>
<dbReference type="Gene3D" id="3.30.1370.210">
    <property type="match status" value="1"/>
</dbReference>
<keyword evidence="14" id="KW-0391">Immunity</keyword>
<feature type="domain" description="RZ-type" evidence="22">
    <location>
        <begin position="2394"/>
        <end position="2470"/>
    </location>
</feature>
<evidence type="ECO:0000256" key="14">
    <source>
        <dbReference type="ARBA" id="ARBA00022859"/>
    </source>
</evidence>
<dbReference type="GO" id="GO:0005948">
    <property type="term" value="C:acetolactate synthase complex"/>
    <property type="evidence" value="ECO:0007669"/>
    <property type="project" value="TreeGrafter"/>
</dbReference>
<dbReference type="InterPro" id="IPR000571">
    <property type="entry name" value="Znf_CCCH"/>
</dbReference>
<dbReference type="EMBL" id="MDYO01000030">
    <property type="protein sequence ID" value="OQD93798.1"/>
    <property type="molecule type" value="Genomic_DNA"/>
</dbReference>
<keyword evidence="10 18" id="KW-0863">Zinc-finger</keyword>
<dbReference type="GO" id="GO:0005739">
    <property type="term" value="C:mitochondrion"/>
    <property type="evidence" value="ECO:0007669"/>
    <property type="project" value="TreeGrafter"/>
</dbReference>
<dbReference type="InterPro" id="IPR029035">
    <property type="entry name" value="DHS-like_NAD/FAD-binding_dom"/>
</dbReference>
<dbReference type="GO" id="GO:0003984">
    <property type="term" value="F:acetolactate synthase activity"/>
    <property type="evidence" value="ECO:0007669"/>
    <property type="project" value="UniProtKB-EC"/>
</dbReference>
<evidence type="ECO:0000256" key="1">
    <source>
        <dbReference type="ARBA" id="ARBA00004496"/>
    </source>
</evidence>
<dbReference type="PANTHER" id="PTHR18968">
    <property type="entry name" value="THIAMINE PYROPHOSPHATE ENZYMES"/>
    <property type="match status" value="1"/>
</dbReference>
<organism evidence="23 24">
    <name type="scientific">Penicillium solitum</name>
    <dbReference type="NCBI Taxonomy" id="60172"/>
    <lineage>
        <taxon>Eukaryota</taxon>
        <taxon>Fungi</taxon>
        <taxon>Dikarya</taxon>
        <taxon>Ascomycota</taxon>
        <taxon>Pezizomycotina</taxon>
        <taxon>Eurotiomycetes</taxon>
        <taxon>Eurotiomycetidae</taxon>
        <taxon>Eurotiales</taxon>
        <taxon>Aspergillaceae</taxon>
        <taxon>Penicillium</taxon>
    </lineage>
</organism>
<keyword evidence="15" id="KW-0809">Transit peptide</keyword>
<keyword evidence="6" id="KW-0963">Cytoplasm</keyword>
<dbReference type="InterPro" id="IPR045229">
    <property type="entry name" value="TPP_enz"/>
</dbReference>
<dbReference type="EC" id="2.2.1.6" evidence="5 19"/>
<dbReference type="GO" id="GO:0002376">
    <property type="term" value="P:immune system process"/>
    <property type="evidence" value="ECO:0007669"/>
    <property type="project" value="UniProtKB-KW"/>
</dbReference>
<evidence type="ECO:0000256" key="12">
    <source>
        <dbReference type="ARBA" id="ARBA00022833"/>
    </source>
</evidence>
<dbReference type="Gene3D" id="3.40.50.970">
    <property type="match status" value="2"/>
</dbReference>
<feature type="compositionally biased region" description="Polar residues" evidence="20">
    <location>
        <begin position="716"/>
        <end position="730"/>
    </location>
</feature>
<sequence>MMPLRPSKSALRAFHLQKQLAGRRPFSTSFVASAASPHRSSVQKRTQSTATASNLESRPVPSPAFNQEPHRNEISPLQHRQLPELDDSMVGMSGGEIFHEMMLRQGVKHVFGYPGGAILPVFDAIYNSKHFEFLLPKHEQGAGHMAEGYARASGKPGVVLVTSGPGATNVITPMQDAMSDGTPMVVFCGQVPTSAIGTDSFQEADVIGISRACTKWNVMVKSVGELPRRIQEAFEIATSGRPGPVLVDLPKDVTAGILRNPIPMHSTIPSLPSAATVAAREMSRKQLEGTINRVANLVNVAKKPILYVGQGLLARPDGPEILKEFADKACIPVTTTLQGLGGFDELDPKALHMLGMHGSAYANMAMQEADLIIAIGARFDDRVTLSIPKFAPQAKLAASEGRGGIVHFEIMPKNINKVVQANEAVEGDCADNLRLLLPHVKAVSERPEWFEQINDWKQRFPLSLYDRQTEDGPIKPQAVIEKLSELTADRKEKTIITTGVGQHQMWTAQHFRWRHPRTMITSGGLGTMGFGLPAALGAKVARPDCLVIDIDGDASFNMTLTELSTAAQFNIGVKVLLINNEEQGMVTQWQNLFYEDRYSHTHQQNPDFVPLAKAMRVAADKCFKPSELEEKLKWLIEHDGPALLEVITDRKVPVLPMVPSGRGLHEFLVYDEAKDLERKELMRERNVDFHVRKEMCRDFARGNCRWKNCKFAHVSNDQSRSPKVPTSQIQRPEPLPRRDRGLPNAEKAFRLWQGSIPLRAALIRPSSGKKTTIFRKARELIESDASLRQEVIRALATEDGLRLVLDLVEENFEDMDAATRDLIFKTQVLPFLETISNPEVLSSLVLEQAVGTIYNVLFGIDGSRAARWLNFICGVLEVDTTNEGSAMLLEASLHTFSRIADLNSTAPIQDCLHAVAQRFETVFTSMNNKHGMSGRLYQSRLHLDRLLQRMETGKSLPTGTPEKKAKKESNVAFVANRESPGGRHNNDFDDICQIRIMPSFEEIRSLRGEYLPVNNPLQWHIDGIDGLLDRNFRLLREDTVGQLRDAIHHELSPRAQQSQLRKFVYPKSLVVNLEFNWLSGLYFEVHFPQPAAVANYTPMAREMWWQNSKRLQPGALVCLIIQKDVVLFCTVTHRDMSPRRKRDNVLPQDHIPQQNRAEPKTLWKSSTRGSVMLMLVDSRYTNTQVILDLFGPKKPTMSLVEFPGVILPAFEPALQALQSMKLAQNLPFSELFVPWVFENFNISDMAPPLYASQPGFAFNLRCLMKDDTNFFVRVNQPSDVKYVQDHSTLDGAQAHALISCLKRKLGLIQGPPGTGKSYTGVALVKVLLTNKEAARGKLGPILCVTYTNHALDQLLEDLLDNNVTSQIVRIGSQSKSERLERFNLQTVAKNTARTKMEKKERWYTAERLSLCEDDFRALDLKKEVPIARLKSYIQRTDPQHHDQLFSLVQADSFLGVKTNSPQTALNSWLDSAPKDSTRARSVDELMDTSVFEMSRTERQHIYNRWVRDCRAELDESVRQIITSHKAAKQGYDSVQDEMHLRCLAQADVIGATTAGLARRLDMFRRLPCKFMLCEEAGEVLESHLLTAFIPSVEHAILIGDQQQLRPQVQNYDLSSENPRGGAQYSLDVSLFERLVSSNKSPMDCGAPFSTLETQRRMHPSISQLIRETLYPKLKDAPSVSEYPEVAGMRKRLFWLDHRQREGGSDADAMSTSHWNIHEVDMTVSLVNHLIQQGEYKHGDIAVLTPYLGQLYRLRKRLDELFAIVVGDRDRDDLKQAGYADYEAKAKPKIKAALSQTLRVATVDNFQGEEAKVVVISLVRSNSKNQCGFLRTSNRINVLLSRAQHGMYIIGNSETSIHVPMWAQVVKILKQNQNIGKALELQCPRHPDTPIAVSTPEDFPKFSPEGGCSLRCVNRLGCGHACAQKGCVIAASLEDPRISQQIMEIASNGVTGIILRALIPVAFHATARSHVLHAKLLAKCTAAIPSAHECATIRVLLAQKKNVFQRALTASARCRAQPPCPSMCGEKCPSPSFCQICGNEDIRNHQVDFILGQTYKEIDLDETPCVFPKCGHFLTIESMDAQMDMASYYEVDASGKPVSISVSLTPFSIQDIKTCATCRGPLRDVARYGRLIRRAILDESTKKLIILLNQEYAPLAMELPQLVRELHETKGQRKFPWPAVIEISGSRSHQIQTMGEIVRNTNPDRWNSILDLRRHVDLYRRRVKPEEQPFERVRKMIENARQRQRISINPDHVDNVLQTKGFLQGTALLIRLDIALLVDLLSLVSQVRPSDIIPRFELDLQKIKDDCQTLIHQAVAHQRLLQQVEGHIFLAQLYALERAHCLTSEKRNMILRNGQVAIQKAQGLCDAHPGQTRGLADEVRSVEKMLRGGTFYTIITNEERIEVLSAMAQEFSGTGHWYYCRNGHPFTIGNCGLARETSRCPECDSPVGGEHSLLADGVTHAVDWDLDRERLNL</sequence>
<evidence type="ECO:0000256" key="9">
    <source>
        <dbReference type="ARBA" id="ARBA00022723"/>
    </source>
</evidence>
<dbReference type="InterPro" id="IPR039368">
    <property type="entry name" value="AHAS_TPP"/>
</dbReference>
<name>A0A1V6QX90_9EURO</name>
<dbReference type="InterPro" id="IPR011766">
    <property type="entry name" value="TPP_enzyme_TPP-bd"/>
</dbReference>
<dbReference type="InterPro" id="IPR047187">
    <property type="entry name" value="SF1_C_Upf1"/>
</dbReference>
<evidence type="ECO:0000256" key="6">
    <source>
        <dbReference type="ARBA" id="ARBA00022490"/>
    </source>
</evidence>
<dbReference type="SUPFAM" id="SSF52467">
    <property type="entry name" value="DHS-like NAD/FAD-binding domain"/>
    <property type="match status" value="1"/>
</dbReference>
<evidence type="ECO:0000256" key="16">
    <source>
        <dbReference type="ARBA" id="ARBA00023052"/>
    </source>
</evidence>
<comment type="catalytic activity">
    <reaction evidence="19">
        <text>2 pyruvate + H(+) = (2S)-2-acetolactate + CO2</text>
        <dbReference type="Rhea" id="RHEA:25249"/>
        <dbReference type="ChEBI" id="CHEBI:15361"/>
        <dbReference type="ChEBI" id="CHEBI:15378"/>
        <dbReference type="ChEBI" id="CHEBI:16526"/>
        <dbReference type="ChEBI" id="CHEBI:58476"/>
        <dbReference type="EC" id="2.2.1.6"/>
    </reaction>
</comment>
<dbReference type="FunFam" id="3.40.50.970:FF:000007">
    <property type="entry name" value="Acetolactate synthase"/>
    <property type="match status" value="1"/>
</dbReference>
<evidence type="ECO:0000259" key="22">
    <source>
        <dbReference type="PROSITE" id="PS51981"/>
    </source>
</evidence>
<dbReference type="FunFam" id="3.40.50.1220:FF:000008">
    <property type="entry name" value="Acetolactate synthase"/>
    <property type="match status" value="1"/>
</dbReference>
<dbReference type="CDD" id="cd02015">
    <property type="entry name" value="TPP_AHAS"/>
    <property type="match status" value="1"/>
</dbReference>
<comment type="caution">
    <text evidence="23">The sequence shown here is derived from an EMBL/GenBank/DDBJ whole genome shotgun (WGS) entry which is preliminary data.</text>
</comment>
<feature type="region of interest" description="Disordered" evidence="20">
    <location>
        <begin position="716"/>
        <end position="740"/>
    </location>
</feature>
<dbReference type="SUPFAM" id="SSF52518">
    <property type="entry name" value="Thiamin diphosphate-binding fold (THDP-binding)"/>
    <property type="match status" value="2"/>
</dbReference>
<comment type="cofactor">
    <cofactor evidence="19">
        <name>Mg(2+)</name>
        <dbReference type="ChEBI" id="CHEBI:18420"/>
    </cofactor>
    <text evidence="19">Binds 1 Mg(2+) ion per subunit.</text>
</comment>
<dbReference type="Proteomes" id="UP000191612">
    <property type="component" value="Unassembled WGS sequence"/>
</dbReference>
<proteinExistence type="inferred from homology"/>
<dbReference type="CDD" id="cd07035">
    <property type="entry name" value="TPP_PYR_POX_like"/>
    <property type="match status" value="1"/>
</dbReference>
<evidence type="ECO:0000256" key="2">
    <source>
        <dbReference type="ARBA" id="ARBA00004974"/>
    </source>
</evidence>
<evidence type="ECO:0000256" key="4">
    <source>
        <dbReference type="ARBA" id="ARBA00007812"/>
    </source>
</evidence>
<accession>A0A1V6QX90</accession>
<gene>
    <name evidence="23" type="ORF">PENSOL_c030G07807</name>
</gene>
<dbReference type="Gene3D" id="3.40.50.1220">
    <property type="entry name" value="TPP-binding domain"/>
    <property type="match status" value="1"/>
</dbReference>
<evidence type="ECO:0000256" key="13">
    <source>
        <dbReference type="ARBA" id="ARBA00022842"/>
    </source>
</evidence>
<dbReference type="InterPro" id="IPR000399">
    <property type="entry name" value="TPP-bd_CS"/>
</dbReference>
<dbReference type="InterPro" id="IPR012001">
    <property type="entry name" value="Thiamin_PyroP_enz_TPP-bd_dom"/>
</dbReference>
<dbReference type="InterPro" id="IPR029061">
    <property type="entry name" value="THDP-binding"/>
</dbReference>
<dbReference type="GO" id="GO:0030976">
    <property type="term" value="F:thiamine pyrophosphate binding"/>
    <property type="evidence" value="ECO:0007669"/>
    <property type="project" value="UniProtKB-UniRule"/>
</dbReference>
<dbReference type="Pfam" id="PF20173">
    <property type="entry name" value="ZnF_RZ-type"/>
    <property type="match status" value="1"/>
</dbReference>
<keyword evidence="11" id="KW-0067">ATP-binding</keyword>
<dbReference type="InterPro" id="IPR027417">
    <property type="entry name" value="P-loop_NTPase"/>
</dbReference>
<evidence type="ECO:0000256" key="11">
    <source>
        <dbReference type="ARBA" id="ARBA00022806"/>
    </source>
</evidence>
<dbReference type="GO" id="GO:0008270">
    <property type="term" value="F:zinc ion binding"/>
    <property type="evidence" value="ECO:0007669"/>
    <property type="project" value="UniProtKB-KW"/>
</dbReference>
<keyword evidence="7 19" id="KW-0028">Amino-acid biosynthesis</keyword>
<comment type="similarity">
    <text evidence="4 19">Belongs to the TPP enzyme family.</text>
</comment>
<keyword evidence="8 19" id="KW-0808">Transferase</keyword>
<dbReference type="SUPFAM" id="SSF52540">
    <property type="entry name" value="P-loop containing nucleoside triphosphate hydrolases"/>
    <property type="match status" value="1"/>
</dbReference>
<dbReference type="FunFam" id="3.40.50.970:FF:000053">
    <property type="entry name" value="Acetolactate synthase, mitochondrial"/>
    <property type="match status" value="1"/>
</dbReference>
<feature type="region of interest" description="Disordered" evidence="20">
    <location>
        <begin position="31"/>
        <end position="83"/>
    </location>
</feature>
<dbReference type="GO" id="GO:0004386">
    <property type="term" value="F:helicase activity"/>
    <property type="evidence" value="ECO:0007669"/>
    <property type="project" value="InterPro"/>
</dbReference>
<dbReference type="Pfam" id="PF02776">
    <property type="entry name" value="TPP_enzyme_N"/>
    <property type="match status" value="1"/>
</dbReference>
<feature type="zinc finger region" description="C3H1-type" evidence="18">
    <location>
        <begin position="691"/>
        <end position="716"/>
    </location>
</feature>
<reference evidence="24" key="1">
    <citation type="journal article" date="2017" name="Nat. Microbiol.">
        <title>Global analysis of biosynthetic gene clusters reveals vast potential of secondary metabolite production in Penicillium species.</title>
        <authorList>
            <person name="Nielsen J.C."/>
            <person name="Grijseels S."/>
            <person name="Prigent S."/>
            <person name="Ji B."/>
            <person name="Dainat J."/>
            <person name="Nielsen K.F."/>
            <person name="Frisvad J.C."/>
            <person name="Workman M."/>
            <person name="Nielsen J."/>
        </authorList>
    </citation>
    <scope>NUCLEOTIDE SEQUENCE [LARGE SCALE GENOMIC DNA]</scope>
    <source>
        <strain evidence="24">IBT 29525</strain>
    </source>
</reference>
<evidence type="ECO:0000256" key="3">
    <source>
        <dbReference type="ARBA" id="ARBA00005025"/>
    </source>
</evidence>
<keyword evidence="11" id="KW-0547">Nucleotide-binding</keyword>
<evidence type="ECO:0000256" key="7">
    <source>
        <dbReference type="ARBA" id="ARBA00022605"/>
    </source>
</evidence>
<keyword evidence="16 19" id="KW-0786">Thiamine pyrophosphate</keyword>
<evidence type="ECO:0000256" key="15">
    <source>
        <dbReference type="ARBA" id="ARBA00022946"/>
    </source>
</evidence>
<dbReference type="InterPro" id="IPR012000">
    <property type="entry name" value="Thiamin_PyroP_enz_cen_dom"/>
</dbReference>
<evidence type="ECO:0000256" key="18">
    <source>
        <dbReference type="PROSITE-ProRule" id="PRU00723"/>
    </source>
</evidence>
<evidence type="ECO:0000256" key="17">
    <source>
        <dbReference type="ARBA" id="ARBA00023304"/>
    </source>
</evidence>
<dbReference type="PROSITE" id="PS00187">
    <property type="entry name" value="TPP_ENZYMES"/>
    <property type="match status" value="1"/>
</dbReference>
<dbReference type="FunFam" id="3.40.50.300:FF:001660">
    <property type="entry name" value="NF-X1 finger and helicase protein, putative"/>
    <property type="match status" value="1"/>
</dbReference>
<keyword evidence="13 19" id="KW-0460">Magnesium</keyword>
<evidence type="ECO:0000259" key="21">
    <source>
        <dbReference type="PROSITE" id="PS50103"/>
    </source>
</evidence>
<dbReference type="CDD" id="cd18808">
    <property type="entry name" value="SF1_C_Upf1"/>
    <property type="match status" value="1"/>
</dbReference>